<dbReference type="CDD" id="cd24048">
    <property type="entry name" value="ASKHA_NBD_FtsA"/>
    <property type="match status" value="1"/>
</dbReference>
<comment type="function">
    <text evidence="5 6">Cell division protein that is involved in the assembly of the Z ring. May serve as a membrane anchor for the Z ring.</text>
</comment>
<keyword evidence="7" id="KW-0175">Coiled coil</keyword>
<dbReference type="InterPro" id="IPR043129">
    <property type="entry name" value="ATPase_NBD"/>
</dbReference>
<feature type="domain" description="SHS2" evidence="8">
    <location>
        <begin position="5"/>
        <end position="193"/>
    </location>
</feature>
<organism evidence="9 10">
    <name type="scientific">Clostridium tyrobutyricum DIVETGP</name>
    <dbReference type="NCBI Taxonomy" id="1408889"/>
    <lineage>
        <taxon>Bacteria</taxon>
        <taxon>Bacillati</taxon>
        <taxon>Bacillota</taxon>
        <taxon>Clostridia</taxon>
        <taxon>Eubacteriales</taxon>
        <taxon>Clostridiaceae</taxon>
        <taxon>Clostridium</taxon>
    </lineage>
</organism>
<keyword evidence="3 5" id="KW-0472">Membrane</keyword>
<dbReference type="RefSeq" id="WP_017894715.1">
    <property type="nucleotide sequence ID" value="NZ_CBXI010000003.1"/>
</dbReference>
<dbReference type="Pfam" id="PF02491">
    <property type="entry name" value="SHS2_FTSA"/>
    <property type="match status" value="1"/>
</dbReference>
<evidence type="ECO:0000256" key="7">
    <source>
        <dbReference type="SAM" id="Coils"/>
    </source>
</evidence>
<sequence>MSDYIIGIDIGSFNICAAAGKLDKYGKMQIMGITSSECNGVKKGVVVDIDSTSESIKKCIYELERMIDIKIQGAYIALPGGLSELMQSKGIVAVSSEDGEVTENDVKRVLKAAKIITIPSDKEVIGVIAQQYIIDGYDKIKDPIGMSGVRLEVDAQVILAQSTIVNNLFKSVNKAGIKVMGLVFEPMAISKVVLKEEEIQRGVILVDMGADSVNIYDYEGGKINDINTIGLGGNTITNDISVCLKVPISCAEKLKKKYGAVGYFNKDKSSKIEVNSGYNGKTHIDYNILVEVIEARVEELLLMINNKLKFLKNYENISEIVIVGGGISQIKGIEEFSRKILEKPVRIGSPNYIGASSPIYAVVAGIVEDAASSMKVKHENKINEYEDNNKKSYENWTEASTREKENYENSGFVSKIKEFFTDFF</sequence>
<dbReference type="AlphaFoldDB" id="W6N4N0"/>
<dbReference type="Gene3D" id="3.30.1490.110">
    <property type="match status" value="1"/>
</dbReference>
<keyword evidence="2 5" id="KW-0132">Cell division</keyword>
<dbReference type="InterPro" id="IPR020823">
    <property type="entry name" value="Cell_div_FtsA"/>
</dbReference>
<dbReference type="EMBL" id="CBXI010000003">
    <property type="protein sequence ID" value="CDL90079.1"/>
    <property type="molecule type" value="Genomic_DNA"/>
</dbReference>
<evidence type="ECO:0000256" key="1">
    <source>
        <dbReference type="ARBA" id="ARBA00022475"/>
    </source>
</evidence>
<dbReference type="GeneID" id="29418042"/>
<evidence type="ECO:0000313" key="9">
    <source>
        <dbReference type="EMBL" id="CDL90079.1"/>
    </source>
</evidence>
<dbReference type="OrthoDB" id="9768127at2"/>
<dbReference type="GO" id="GO:0009898">
    <property type="term" value="C:cytoplasmic side of plasma membrane"/>
    <property type="evidence" value="ECO:0007669"/>
    <property type="project" value="UniProtKB-UniRule"/>
</dbReference>
<evidence type="ECO:0000256" key="6">
    <source>
        <dbReference type="PIRNR" id="PIRNR003101"/>
    </source>
</evidence>
<dbReference type="GO" id="GO:0043093">
    <property type="term" value="P:FtsZ-dependent cytokinesis"/>
    <property type="evidence" value="ECO:0007669"/>
    <property type="project" value="UniProtKB-UniRule"/>
</dbReference>
<dbReference type="Gene3D" id="3.30.420.40">
    <property type="match status" value="2"/>
</dbReference>
<reference evidence="9 10" key="1">
    <citation type="journal article" date="2015" name="Genome Announc.">
        <title>Draft Genome Sequence of Clostridium tyrobutyricum Strain DIVETGP, Isolated from Cow's Milk for Grana Padano Production.</title>
        <authorList>
            <person name="Soggiu A."/>
            <person name="Piras C."/>
            <person name="Gaiarsa S."/>
            <person name="Sassera D."/>
            <person name="Roncada P."/>
            <person name="Bendixen E."/>
            <person name="Brasca M."/>
            <person name="Bonizzi L."/>
        </authorList>
    </citation>
    <scope>NUCLEOTIDE SEQUENCE [LARGE SCALE GENOMIC DNA]</scope>
    <source>
        <strain evidence="9 10">DIVETGP</strain>
    </source>
</reference>
<accession>W6N4N0</accession>
<evidence type="ECO:0000259" key="8">
    <source>
        <dbReference type="SMART" id="SM00842"/>
    </source>
</evidence>
<dbReference type="HAMAP" id="MF_02033">
    <property type="entry name" value="FtsA"/>
    <property type="match status" value="1"/>
</dbReference>
<dbReference type="Proteomes" id="UP000019482">
    <property type="component" value="Unassembled WGS sequence"/>
</dbReference>
<evidence type="ECO:0000256" key="2">
    <source>
        <dbReference type="ARBA" id="ARBA00022618"/>
    </source>
</evidence>
<dbReference type="PANTHER" id="PTHR32432:SF4">
    <property type="entry name" value="CELL DIVISION PROTEIN FTSA"/>
    <property type="match status" value="1"/>
</dbReference>
<dbReference type="SMART" id="SM00842">
    <property type="entry name" value="FtsA"/>
    <property type="match status" value="1"/>
</dbReference>
<keyword evidence="1 5" id="KW-1003">Cell membrane</keyword>
<keyword evidence="10" id="KW-1185">Reference proteome</keyword>
<evidence type="ECO:0000256" key="5">
    <source>
        <dbReference type="HAMAP-Rule" id="MF_02033"/>
    </source>
</evidence>
<evidence type="ECO:0000256" key="4">
    <source>
        <dbReference type="ARBA" id="ARBA00023306"/>
    </source>
</evidence>
<comment type="similarity">
    <text evidence="5 6">Belongs to the FtsA/MreB family.</text>
</comment>
<evidence type="ECO:0000313" key="10">
    <source>
        <dbReference type="Proteomes" id="UP000019482"/>
    </source>
</evidence>
<comment type="caution">
    <text evidence="9">The sequence shown here is derived from an EMBL/GenBank/DDBJ whole genome shotgun (WGS) entry which is preliminary data.</text>
</comment>
<proteinExistence type="inferred from homology"/>
<feature type="coiled-coil region" evidence="7">
    <location>
        <begin position="368"/>
        <end position="395"/>
    </location>
</feature>
<gene>
    <name evidence="5" type="primary">ftsA</name>
    <name evidence="9" type="ORF">CTDIVETGP_0149</name>
</gene>
<comment type="subcellular location">
    <subcellularLocation>
        <location evidence="5">Cell membrane</location>
        <topology evidence="5">Peripheral membrane protein</topology>
        <orientation evidence="5">Cytoplasmic side</orientation>
    </subcellularLocation>
    <text evidence="5">Localizes to the Z ring in an FtsZ-dependent manner. Targeted to the membrane through a conserved C-terminal amphipathic helix.</text>
</comment>
<comment type="subunit">
    <text evidence="5">Self-interacts. Interacts with FtsZ.</text>
</comment>
<dbReference type="NCBIfam" id="TIGR01174">
    <property type="entry name" value="ftsA"/>
    <property type="match status" value="1"/>
</dbReference>
<dbReference type="InterPro" id="IPR003494">
    <property type="entry name" value="SHS2_FtsA"/>
</dbReference>
<dbReference type="GO" id="GO:0032153">
    <property type="term" value="C:cell division site"/>
    <property type="evidence" value="ECO:0007669"/>
    <property type="project" value="UniProtKB-UniRule"/>
</dbReference>
<dbReference type="PIRSF" id="PIRSF003101">
    <property type="entry name" value="FtsA"/>
    <property type="match status" value="1"/>
</dbReference>
<keyword evidence="4 5" id="KW-0131">Cell cycle</keyword>
<evidence type="ECO:0000256" key="3">
    <source>
        <dbReference type="ARBA" id="ARBA00023136"/>
    </source>
</evidence>
<protein>
    <recommendedName>
        <fullName evidence="5 6">Cell division protein FtsA</fullName>
    </recommendedName>
</protein>
<dbReference type="Pfam" id="PF14450">
    <property type="entry name" value="FtsA"/>
    <property type="match status" value="1"/>
</dbReference>
<dbReference type="SUPFAM" id="SSF53067">
    <property type="entry name" value="Actin-like ATPase domain"/>
    <property type="match status" value="2"/>
</dbReference>
<dbReference type="PANTHER" id="PTHR32432">
    <property type="entry name" value="CELL DIVISION PROTEIN FTSA-RELATED"/>
    <property type="match status" value="1"/>
</dbReference>
<name>W6N4N0_CLOTY</name>
<dbReference type="InterPro" id="IPR050696">
    <property type="entry name" value="FtsA/MreB"/>
</dbReference>